<dbReference type="RefSeq" id="WP_274267152.1">
    <property type="nucleotide sequence ID" value="NZ_CP117880.1"/>
</dbReference>
<feature type="transmembrane region" description="Helical" evidence="2">
    <location>
        <begin position="275"/>
        <end position="292"/>
    </location>
</feature>
<feature type="compositionally biased region" description="Gly residues" evidence="1">
    <location>
        <begin position="469"/>
        <end position="504"/>
    </location>
</feature>
<evidence type="ECO:0000256" key="2">
    <source>
        <dbReference type="SAM" id="Phobius"/>
    </source>
</evidence>
<feature type="domain" description="TPM" evidence="3">
    <location>
        <begin position="49"/>
        <end position="169"/>
    </location>
</feature>
<keyword evidence="2" id="KW-0812">Transmembrane</keyword>
<dbReference type="Proteomes" id="UP001221558">
    <property type="component" value="Chromosome"/>
</dbReference>
<reference evidence="4 5" key="1">
    <citation type="submission" date="2023-02" db="EMBL/GenBank/DDBJ databases">
        <title>Genome sequence of Sphingobacterium sp. KACC 22765.</title>
        <authorList>
            <person name="Kim S."/>
            <person name="Heo J."/>
            <person name="Kwon S.-W."/>
        </authorList>
    </citation>
    <scope>NUCLEOTIDE SEQUENCE [LARGE SCALE GENOMIC DNA]</scope>
    <source>
        <strain evidence="4 5">KACC 22765</strain>
    </source>
</reference>
<dbReference type="Gene3D" id="3.10.310.50">
    <property type="match status" value="1"/>
</dbReference>
<feature type="transmembrane region" description="Helical" evidence="2">
    <location>
        <begin position="320"/>
        <end position="336"/>
    </location>
</feature>
<gene>
    <name evidence="4" type="ORF">PQ465_19255</name>
</gene>
<proteinExistence type="predicted"/>
<keyword evidence="2" id="KW-0472">Membrane</keyword>
<protein>
    <submittedName>
        <fullName evidence="4">TPM domain-containing protein</fullName>
    </submittedName>
</protein>
<dbReference type="PANTHER" id="PTHR30373">
    <property type="entry name" value="UPF0603 PROTEIN YGCG"/>
    <property type="match status" value="1"/>
</dbReference>
<evidence type="ECO:0000259" key="3">
    <source>
        <dbReference type="Pfam" id="PF04536"/>
    </source>
</evidence>
<feature type="region of interest" description="Disordered" evidence="1">
    <location>
        <begin position="457"/>
        <end position="504"/>
    </location>
</feature>
<feature type="transmembrane region" description="Helical" evidence="2">
    <location>
        <begin position="198"/>
        <end position="216"/>
    </location>
</feature>
<dbReference type="PANTHER" id="PTHR30373:SF2">
    <property type="entry name" value="UPF0603 PROTEIN YGCG"/>
    <property type="match status" value="1"/>
</dbReference>
<sequence>MQSSPTFRWKPFLPLLVLFFTFHVALAQYAVSSLPNPKTNDKHAYISNPDGIVSAGTVDEINALCRNIAARSGTEYAVVLVNDFEGEDIFEFALDVFNTWGIGKEGANNGLLLFIAKDRRAYRFVSGYGLEGIFPDVYLHRIGEKYLVPNFREGNYDAGVLAASKAIEQALLAPDVQNELARMMPEARPYVSVRNENFLFALSVIALYAGLYFWLHTASKKYKGTVKPKKGNGCTGWLVYLVLSVIASGFTLLFLMLFFAFFFQDMERLFQTSGIPYFLALCGSYMLLFKIYEIRGAIKRSYLDEENRLTALKRFQRDTLIPYVFTPLMLISFLQFRQRWSRSQARFAPPDASGNWRRMNRDEVALQEFKQQLNTGQLKEEYLSTKFYEVWINTVTAEKRVLGWDEKNTHTACPSCGFKTYKLRDSKVLKAATYSSTGLRKVFNKCANCKQQENLGTETIPKKTRSTSSGGGSSSGGSSGGSSSSGGGSFGGGSSGGGGAGGRW</sequence>
<evidence type="ECO:0000313" key="5">
    <source>
        <dbReference type="Proteomes" id="UP001221558"/>
    </source>
</evidence>
<evidence type="ECO:0000313" key="4">
    <source>
        <dbReference type="EMBL" id="WDF68419.1"/>
    </source>
</evidence>
<keyword evidence="5" id="KW-1185">Reference proteome</keyword>
<dbReference type="Pfam" id="PF04536">
    <property type="entry name" value="TPM_phosphatase"/>
    <property type="match status" value="1"/>
</dbReference>
<accession>A0ABY7WFL3</accession>
<organism evidence="4 5">
    <name type="scientific">Sphingobacterium oryzagri</name>
    <dbReference type="NCBI Taxonomy" id="3025669"/>
    <lineage>
        <taxon>Bacteria</taxon>
        <taxon>Pseudomonadati</taxon>
        <taxon>Bacteroidota</taxon>
        <taxon>Sphingobacteriia</taxon>
        <taxon>Sphingobacteriales</taxon>
        <taxon>Sphingobacteriaceae</taxon>
        <taxon>Sphingobacterium</taxon>
    </lineage>
</organism>
<keyword evidence="2" id="KW-1133">Transmembrane helix</keyword>
<dbReference type="EMBL" id="CP117880">
    <property type="protein sequence ID" value="WDF68419.1"/>
    <property type="molecule type" value="Genomic_DNA"/>
</dbReference>
<feature type="transmembrane region" description="Helical" evidence="2">
    <location>
        <begin position="237"/>
        <end position="263"/>
    </location>
</feature>
<evidence type="ECO:0000256" key="1">
    <source>
        <dbReference type="SAM" id="MobiDB-lite"/>
    </source>
</evidence>
<dbReference type="InterPro" id="IPR007621">
    <property type="entry name" value="TPM_dom"/>
</dbReference>
<name>A0ABY7WFL3_9SPHI</name>